<evidence type="ECO:0000256" key="2">
    <source>
        <dbReference type="SAM" id="MobiDB-lite"/>
    </source>
</evidence>
<organism evidence="3 4">
    <name type="scientific">Eutypa lata (strain UCR-EL1)</name>
    <name type="common">Grapevine dieback disease fungus</name>
    <name type="synonym">Eutypa armeniacae</name>
    <dbReference type="NCBI Taxonomy" id="1287681"/>
    <lineage>
        <taxon>Eukaryota</taxon>
        <taxon>Fungi</taxon>
        <taxon>Dikarya</taxon>
        <taxon>Ascomycota</taxon>
        <taxon>Pezizomycotina</taxon>
        <taxon>Sordariomycetes</taxon>
        <taxon>Xylariomycetidae</taxon>
        <taxon>Xylariales</taxon>
        <taxon>Diatrypaceae</taxon>
        <taxon>Eutypa</taxon>
    </lineage>
</organism>
<accession>M7STU8</accession>
<dbReference type="OrthoDB" id="4772807at2759"/>
<dbReference type="STRING" id="1287681.M7STU8"/>
<dbReference type="EMBL" id="KB706323">
    <property type="protein sequence ID" value="EMR67953.1"/>
    <property type="molecule type" value="Genomic_DNA"/>
</dbReference>
<feature type="coiled-coil region" evidence="1">
    <location>
        <begin position="188"/>
        <end position="215"/>
    </location>
</feature>
<feature type="compositionally biased region" description="Basic and acidic residues" evidence="2">
    <location>
        <begin position="66"/>
        <end position="79"/>
    </location>
</feature>
<feature type="compositionally biased region" description="Basic and acidic residues" evidence="2">
    <location>
        <begin position="1"/>
        <end position="13"/>
    </location>
</feature>
<name>M7STU8_EUTLA</name>
<gene>
    <name evidence="3" type="ORF">UCREL1_5035</name>
</gene>
<sequence length="480" mass="54604">MDTHTHDDLRGQFDGHSYARQTGQKRPAEQVDPPSLLEENKPGHKHLKQEQLDESDPLNCPYPSSDEGKQLFASHDRHGGPPAAMRLSTYSTAHQTGTRECGIPSQQPYYPSARHQGTSMGLSSEFTAGEALSEPHDAHSSNLGTLKAQTHVLQDEDHKSQKGESGRPDNGEGRLPDEHDYIRVYSENEMLRKENATLQKNIEKLQGQNGKLLSEALDLQSYKPNQTADEEDIILQWNMLKNAINNLATQKFHGHPLKRALREHQDTFKLLTPNFDHYLTKGAKPLLIEAAIWRMLVGELLGNPIRVYQAAASDTIRIIERDNRDNPTVDRKTTLPLYYNWRAHTGQLLGNIYGDKGNFETGGQHHTELANEMFRFFGRYSSHVDIQPLKLQFLGIIEKAAVLARWMAKSEYRYVCYLRDTRRKWYGMAVDETVMEVEAENPSGDGKVELLVSPALLKYRLIPETDKQEFKVVVKARICW</sequence>
<dbReference type="HOGENOM" id="CLU_568618_0_0_1"/>
<proteinExistence type="predicted"/>
<evidence type="ECO:0000313" key="3">
    <source>
        <dbReference type="EMBL" id="EMR67953.1"/>
    </source>
</evidence>
<dbReference type="AlphaFoldDB" id="M7STU8"/>
<feature type="region of interest" description="Disordered" evidence="2">
    <location>
        <begin position="1"/>
        <end position="83"/>
    </location>
</feature>
<keyword evidence="1" id="KW-0175">Coiled coil</keyword>
<evidence type="ECO:0000256" key="1">
    <source>
        <dbReference type="SAM" id="Coils"/>
    </source>
</evidence>
<reference evidence="4" key="1">
    <citation type="journal article" date="2013" name="Genome Announc.">
        <title>Draft genome sequence of the grapevine dieback fungus Eutypa lata UCR-EL1.</title>
        <authorList>
            <person name="Blanco-Ulate B."/>
            <person name="Rolshausen P.E."/>
            <person name="Cantu D."/>
        </authorList>
    </citation>
    <scope>NUCLEOTIDE SEQUENCE [LARGE SCALE GENOMIC DNA]</scope>
    <source>
        <strain evidence="4">UCR-EL1</strain>
    </source>
</reference>
<evidence type="ECO:0000313" key="4">
    <source>
        <dbReference type="Proteomes" id="UP000012174"/>
    </source>
</evidence>
<dbReference type="Proteomes" id="UP000012174">
    <property type="component" value="Unassembled WGS sequence"/>
</dbReference>
<protein>
    <submittedName>
        <fullName evidence="3">Uncharacterized protein</fullName>
    </submittedName>
</protein>
<feature type="region of interest" description="Disordered" evidence="2">
    <location>
        <begin position="153"/>
        <end position="178"/>
    </location>
</feature>
<dbReference type="KEGG" id="ela:UCREL1_5035"/>
<keyword evidence="4" id="KW-1185">Reference proteome</keyword>